<gene>
    <name evidence="1" type="ORF">KK1_038448</name>
</gene>
<dbReference type="Proteomes" id="UP000075243">
    <property type="component" value="Unassembled WGS sequence"/>
</dbReference>
<name>A0A151RCF8_CAJCA</name>
<sequence length="66" mass="8082">MFYFLSPYQEECYHLCDYRGQQTPQGPKELFNYMHYSLHNVIERYFEILKACFLILKSMLSYALKK</sequence>
<evidence type="ECO:0008006" key="3">
    <source>
        <dbReference type="Google" id="ProtNLM"/>
    </source>
</evidence>
<proteinExistence type="predicted"/>
<dbReference type="Gramene" id="C.cajan_38878.t">
    <property type="protein sequence ID" value="C.cajan_38878.t.cds1"/>
    <property type="gene ID" value="C.cajan_38878"/>
</dbReference>
<evidence type="ECO:0000313" key="1">
    <source>
        <dbReference type="EMBL" id="KYP40216.1"/>
    </source>
</evidence>
<evidence type="ECO:0000313" key="2">
    <source>
        <dbReference type="Proteomes" id="UP000075243"/>
    </source>
</evidence>
<reference evidence="1" key="1">
    <citation type="journal article" date="2012" name="Nat. Biotechnol.">
        <title>Draft genome sequence of pigeonpea (Cajanus cajan), an orphan legume crop of resource-poor farmers.</title>
        <authorList>
            <person name="Varshney R.K."/>
            <person name="Chen W."/>
            <person name="Li Y."/>
            <person name="Bharti A.K."/>
            <person name="Saxena R.K."/>
            <person name="Schlueter J.A."/>
            <person name="Donoghue M.T."/>
            <person name="Azam S."/>
            <person name="Fan G."/>
            <person name="Whaley A.M."/>
            <person name="Farmer A.D."/>
            <person name="Sheridan J."/>
            <person name="Iwata A."/>
            <person name="Tuteja R."/>
            <person name="Penmetsa R.V."/>
            <person name="Wu W."/>
            <person name="Upadhyaya H.D."/>
            <person name="Yang S.P."/>
            <person name="Shah T."/>
            <person name="Saxena K.B."/>
            <person name="Michael T."/>
            <person name="McCombie W.R."/>
            <person name="Yang B."/>
            <person name="Zhang G."/>
            <person name="Yang H."/>
            <person name="Wang J."/>
            <person name="Spillane C."/>
            <person name="Cook D.R."/>
            <person name="May G.D."/>
            <person name="Xu X."/>
            <person name="Jackson S.A."/>
        </authorList>
    </citation>
    <scope>NUCLEOTIDE SEQUENCE [LARGE SCALE GENOMIC DNA]</scope>
</reference>
<keyword evidence="2" id="KW-1185">Reference proteome</keyword>
<organism evidence="1 2">
    <name type="scientific">Cajanus cajan</name>
    <name type="common">Pigeon pea</name>
    <name type="synonym">Cajanus indicus</name>
    <dbReference type="NCBI Taxonomy" id="3821"/>
    <lineage>
        <taxon>Eukaryota</taxon>
        <taxon>Viridiplantae</taxon>
        <taxon>Streptophyta</taxon>
        <taxon>Embryophyta</taxon>
        <taxon>Tracheophyta</taxon>
        <taxon>Spermatophyta</taxon>
        <taxon>Magnoliopsida</taxon>
        <taxon>eudicotyledons</taxon>
        <taxon>Gunneridae</taxon>
        <taxon>Pentapetalae</taxon>
        <taxon>rosids</taxon>
        <taxon>fabids</taxon>
        <taxon>Fabales</taxon>
        <taxon>Fabaceae</taxon>
        <taxon>Papilionoideae</taxon>
        <taxon>50 kb inversion clade</taxon>
        <taxon>NPAAA clade</taxon>
        <taxon>indigoferoid/millettioid clade</taxon>
        <taxon>Phaseoleae</taxon>
        <taxon>Cajanus</taxon>
    </lineage>
</organism>
<dbReference type="EMBL" id="KQ483850">
    <property type="protein sequence ID" value="KYP40216.1"/>
    <property type="molecule type" value="Genomic_DNA"/>
</dbReference>
<accession>A0A151RCF8</accession>
<dbReference type="AlphaFoldDB" id="A0A151RCF8"/>
<protein>
    <recommendedName>
        <fullName evidence="3">DDE Tnp4 domain-containing protein</fullName>
    </recommendedName>
</protein>